<protein>
    <recommendedName>
        <fullName evidence="1">CRAL-TRIO domain-containing protein</fullName>
    </recommendedName>
</protein>
<keyword evidence="3" id="KW-1185">Reference proteome</keyword>
<sequence>MTLVIPNNKQQIYIRETLNEDLNTRDRDLEAIKTWLRQEPHLPDTWDDICLLNFLRGCSFSIEKCKRKLDMYFTMRAAVPEFFSNRTIMNPGIKDVIEKTNMICLPGLTPDCKRVNIACNALAYESISFADATKLITMIGDARLLLEEHGVSGDVYILDAELQLLKPFIKNSPILFKKFFICVQEAYPVKIKEIHIINPNSFATIILNAVRPFLSEKIRNRIHIHHSMDTLYKFVPKSMLPDEYGGTAGKLRDLKENWLEKVNEFKEWFKEQEHVVANESRRIGHPLNSEDLFGIEGSFRQLTID</sequence>
<dbReference type="GO" id="GO:0016020">
    <property type="term" value="C:membrane"/>
    <property type="evidence" value="ECO:0007669"/>
    <property type="project" value="TreeGrafter"/>
</dbReference>
<dbReference type="SMART" id="SM01100">
    <property type="entry name" value="CRAL_TRIO_N"/>
    <property type="match status" value="1"/>
</dbReference>
<proteinExistence type="predicted"/>
<evidence type="ECO:0000259" key="1">
    <source>
        <dbReference type="PROSITE" id="PS50191"/>
    </source>
</evidence>
<dbReference type="SUPFAM" id="SSF52087">
    <property type="entry name" value="CRAL/TRIO domain"/>
    <property type="match status" value="1"/>
</dbReference>
<evidence type="ECO:0000313" key="3">
    <source>
        <dbReference type="Proteomes" id="UP001168821"/>
    </source>
</evidence>
<organism evidence="2 3">
    <name type="scientific">Zophobas morio</name>
    <dbReference type="NCBI Taxonomy" id="2755281"/>
    <lineage>
        <taxon>Eukaryota</taxon>
        <taxon>Metazoa</taxon>
        <taxon>Ecdysozoa</taxon>
        <taxon>Arthropoda</taxon>
        <taxon>Hexapoda</taxon>
        <taxon>Insecta</taxon>
        <taxon>Pterygota</taxon>
        <taxon>Neoptera</taxon>
        <taxon>Endopterygota</taxon>
        <taxon>Coleoptera</taxon>
        <taxon>Polyphaga</taxon>
        <taxon>Cucujiformia</taxon>
        <taxon>Tenebrionidae</taxon>
        <taxon>Zophobas</taxon>
    </lineage>
</organism>
<accession>A0AA38IAM9</accession>
<dbReference type="InterPro" id="IPR036865">
    <property type="entry name" value="CRAL-TRIO_dom_sf"/>
</dbReference>
<dbReference type="InterPro" id="IPR001251">
    <property type="entry name" value="CRAL-TRIO_dom"/>
</dbReference>
<dbReference type="EMBL" id="JALNTZ010000005">
    <property type="protein sequence ID" value="KAJ3652195.1"/>
    <property type="molecule type" value="Genomic_DNA"/>
</dbReference>
<dbReference type="InterPro" id="IPR036273">
    <property type="entry name" value="CRAL/TRIO_N_dom_sf"/>
</dbReference>
<evidence type="ECO:0000313" key="2">
    <source>
        <dbReference type="EMBL" id="KAJ3652195.1"/>
    </source>
</evidence>
<comment type="caution">
    <text evidence="2">The sequence shown here is derived from an EMBL/GenBank/DDBJ whole genome shotgun (WGS) entry which is preliminary data.</text>
</comment>
<dbReference type="AlphaFoldDB" id="A0AA38IAM9"/>
<name>A0AA38IAM9_9CUCU</name>
<dbReference type="PANTHER" id="PTHR10174:SF230">
    <property type="entry name" value="ALPHA-TOCOPHEROL TRANSFER PROTEIN-LIKE"/>
    <property type="match status" value="1"/>
</dbReference>
<dbReference type="PANTHER" id="PTHR10174">
    <property type="entry name" value="ALPHA-TOCOPHEROL TRANSFER PROTEIN-RELATED"/>
    <property type="match status" value="1"/>
</dbReference>
<dbReference type="InterPro" id="IPR011074">
    <property type="entry name" value="CRAL/TRIO_N_dom"/>
</dbReference>
<dbReference type="PROSITE" id="PS50191">
    <property type="entry name" value="CRAL_TRIO"/>
    <property type="match status" value="1"/>
</dbReference>
<dbReference type="SMART" id="SM00516">
    <property type="entry name" value="SEC14"/>
    <property type="match status" value="1"/>
</dbReference>
<feature type="domain" description="CRAL-TRIO" evidence="1">
    <location>
        <begin position="157"/>
        <end position="252"/>
    </location>
</feature>
<gene>
    <name evidence="2" type="ORF">Zmor_018181</name>
</gene>
<dbReference type="SUPFAM" id="SSF46938">
    <property type="entry name" value="CRAL/TRIO N-terminal domain"/>
    <property type="match status" value="1"/>
</dbReference>
<dbReference type="Proteomes" id="UP001168821">
    <property type="component" value="Unassembled WGS sequence"/>
</dbReference>
<reference evidence="2" key="1">
    <citation type="journal article" date="2023" name="G3 (Bethesda)">
        <title>Whole genome assemblies of Zophobas morio and Tenebrio molitor.</title>
        <authorList>
            <person name="Kaur S."/>
            <person name="Stinson S.A."/>
            <person name="diCenzo G.C."/>
        </authorList>
    </citation>
    <scope>NUCLEOTIDE SEQUENCE</scope>
    <source>
        <strain evidence="2">QUZm001</strain>
    </source>
</reference>
<dbReference type="Gene3D" id="1.10.8.20">
    <property type="entry name" value="N-terminal domain of phosphatidylinositol transfer protein sec14p"/>
    <property type="match status" value="1"/>
</dbReference>
<dbReference type="GO" id="GO:1902936">
    <property type="term" value="F:phosphatidylinositol bisphosphate binding"/>
    <property type="evidence" value="ECO:0007669"/>
    <property type="project" value="TreeGrafter"/>
</dbReference>
<dbReference type="Pfam" id="PF00650">
    <property type="entry name" value="CRAL_TRIO"/>
    <property type="match status" value="1"/>
</dbReference>
<dbReference type="Gene3D" id="3.40.525.10">
    <property type="entry name" value="CRAL-TRIO lipid binding domain"/>
    <property type="match status" value="1"/>
</dbReference>
<dbReference type="Gene3D" id="1.20.5.1200">
    <property type="entry name" value="Alpha-tocopherol transfer"/>
    <property type="match status" value="1"/>
</dbReference>
<dbReference type="CDD" id="cd00170">
    <property type="entry name" value="SEC14"/>
    <property type="match status" value="1"/>
</dbReference>